<reference evidence="1 2" key="1">
    <citation type="submission" date="2020-08" db="EMBL/GenBank/DDBJ databases">
        <title>Genemic of Streptomyces polyaspartic.</title>
        <authorList>
            <person name="Liu W."/>
        </authorList>
    </citation>
    <scope>NUCLEOTIDE SEQUENCE [LARGE SCALE GENOMIC DNA]</scope>
    <source>
        <strain evidence="1 2">TRM66268-LWL</strain>
    </source>
</reference>
<evidence type="ECO:0000313" key="1">
    <source>
        <dbReference type="EMBL" id="MBC9712120.1"/>
    </source>
</evidence>
<accession>A0ABR7SBI7</accession>
<protein>
    <submittedName>
        <fullName evidence="1">Uncharacterized protein</fullName>
    </submittedName>
</protein>
<sequence>MVDQYEVHTQAPDGSEGELVAFVQQKRMAFKEKVTLYTDASKERVFAQFRARNVIDVGATYDVTDPSGGELGSLRKDFKRSLLRSTWYLEQPGAARAKGEESNAALAIVRRVWEFLPFLNAIPFAWPYHFTFRSQSAPQDGAAGKPAGAEGASDGAPAFSVTKKFALRDRYQVDIADPRLDRRLVIAQAVALDALQSR</sequence>
<comment type="caution">
    <text evidence="1">The sequence shown here is derived from an EMBL/GenBank/DDBJ whole genome shotgun (WGS) entry which is preliminary data.</text>
</comment>
<organism evidence="1 2">
    <name type="scientific">Streptomyces polyasparticus</name>
    <dbReference type="NCBI Taxonomy" id="2767826"/>
    <lineage>
        <taxon>Bacteria</taxon>
        <taxon>Bacillati</taxon>
        <taxon>Actinomycetota</taxon>
        <taxon>Actinomycetes</taxon>
        <taxon>Kitasatosporales</taxon>
        <taxon>Streptomycetaceae</taxon>
        <taxon>Streptomyces</taxon>
    </lineage>
</organism>
<keyword evidence="2" id="KW-1185">Reference proteome</keyword>
<dbReference type="EMBL" id="JACTVJ010000004">
    <property type="protein sequence ID" value="MBC9712120.1"/>
    <property type="molecule type" value="Genomic_DNA"/>
</dbReference>
<dbReference type="Proteomes" id="UP000642284">
    <property type="component" value="Unassembled WGS sequence"/>
</dbReference>
<dbReference type="Pfam" id="PF04525">
    <property type="entry name" value="LOR"/>
    <property type="match status" value="1"/>
</dbReference>
<proteinExistence type="predicted"/>
<evidence type="ECO:0000313" key="2">
    <source>
        <dbReference type="Proteomes" id="UP000642284"/>
    </source>
</evidence>
<gene>
    <name evidence="1" type="ORF">H9Y04_05995</name>
</gene>
<dbReference type="InterPro" id="IPR007612">
    <property type="entry name" value="LOR"/>
</dbReference>
<name>A0ABR7SBI7_9ACTN</name>